<proteinExistence type="predicted"/>
<protein>
    <submittedName>
        <fullName evidence="2">Uncharacterized protein</fullName>
    </submittedName>
</protein>
<evidence type="ECO:0000313" key="2">
    <source>
        <dbReference type="EMBL" id="KAA8893896.1"/>
    </source>
</evidence>
<feature type="signal peptide" evidence="1">
    <location>
        <begin position="1"/>
        <end position="22"/>
    </location>
</feature>
<keyword evidence="1" id="KW-0732">Signal</keyword>
<comment type="caution">
    <text evidence="2">The sequence shown here is derived from an EMBL/GenBank/DDBJ whole genome shotgun (WGS) entry which is preliminary data.</text>
</comment>
<evidence type="ECO:0000256" key="1">
    <source>
        <dbReference type="SAM" id="SignalP"/>
    </source>
</evidence>
<keyword evidence="3" id="KW-1185">Reference proteome</keyword>
<feature type="chain" id="PRO_5023854450" evidence="1">
    <location>
        <begin position="23"/>
        <end position="110"/>
    </location>
</feature>
<dbReference type="Proteomes" id="UP000326924">
    <property type="component" value="Unassembled WGS sequence"/>
</dbReference>
<name>A0A5J5EG31_9PEZI</name>
<evidence type="ECO:0000313" key="3">
    <source>
        <dbReference type="Proteomes" id="UP000326924"/>
    </source>
</evidence>
<feature type="non-terminal residue" evidence="2">
    <location>
        <position position="1"/>
    </location>
</feature>
<accession>A0A5J5EG31</accession>
<sequence>ALTAPACRDCTFLLFGLPIVFKLLLLEGRCTSGIRSWEQPALWIEVMTKEPQCSDRVHCFKQYNPRDIGSWPWRAHLVWSRNVVSAQSSHAGITAFIMVVHLHPPQPCGN</sequence>
<reference evidence="2 3" key="1">
    <citation type="submission" date="2019-09" db="EMBL/GenBank/DDBJ databases">
        <title>Draft genome of the ectomycorrhizal ascomycete Sphaerosporella brunnea.</title>
        <authorList>
            <consortium name="DOE Joint Genome Institute"/>
            <person name="Benucci G.M."/>
            <person name="Marozzi G."/>
            <person name="Antonielli L."/>
            <person name="Sanchez S."/>
            <person name="Marco P."/>
            <person name="Wang X."/>
            <person name="Falini L.B."/>
            <person name="Barry K."/>
            <person name="Haridas S."/>
            <person name="Lipzen A."/>
            <person name="Labutti K."/>
            <person name="Grigoriev I.V."/>
            <person name="Murat C."/>
            <person name="Martin F."/>
            <person name="Albertini E."/>
            <person name="Donnini D."/>
            <person name="Bonito G."/>
        </authorList>
    </citation>
    <scope>NUCLEOTIDE SEQUENCE [LARGE SCALE GENOMIC DNA]</scope>
    <source>
        <strain evidence="2 3">Sb_GMNB300</strain>
    </source>
</reference>
<dbReference type="InParanoid" id="A0A5J5EG31"/>
<dbReference type="AlphaFoldDB" id="A0A5J5EG31"/>
<dbReference type="EMBL" id="VXIS01000391">
    <property type="protein sequence ID" value="KAA8893896.1"/>
    <property type="molecule type" value="Genomic_DNA"/>
</dbReference>
<organism evidence="2 3">
    <name type="scientific">Sphaerosporella brunnea</name>
    <dbReference type="NCBI Taxonomy" id="1250544"/>
    <lineage>
        <taxon>Eukaryota</taxon>
        <taxon>Fungi</taxon>
        <taxon>Dikarya</taxon>
        <taxon>Ascomycota</taxon>
        <taxon>Pezizomycotina</taxon>
        <taxon>Pezizomycetes</taxon>
        <taxon>Pezizales</taxon>
        <taxon>Pyronemataceae</taxon>
        <taxon>Sphaerosporella</taxon>
    </lineage>
</organism>
<gene>
    <name evidence="2" type="ORF">FN846DRAFT_976916</name>
</gene>